<dbReference type="GO" id="GO:0005524">
    <property type="term" value="F:ATP binding"/>
    <property type="evidence" value="ECO:0007669"/>
    <property type="project" value="UniProtKB-KW"/>
</dbReference>
<dbReference type="PROSITE" id="PS00111">
    <property type="entry name" value="PGLYCERATE_KINASE"/>
    <property type="match status" value="1"/>
</dbReference>
<dbReference type="NCBIfam" id="TIGR00229">
    <property type="entry name" value="sensory_box"/>
    <property type="match status" value="1"/>
</dbReference>
<evidence type="ECO:0000256" key="1">
    <source>
        <dbReference type="ARBA" id="ARBA00000642"/>
    </source>
</evidence>
<dbReference type="GO" id="GO:0005829">
    <property type="term" value="C:cytosol"/>
    <property type="evidence" value="ECO:0007669"/>
    <property type="project" value="TreeGrafter"/>
</dbReference>
<keyword evidence="11" id="KW-0067">ATP-binding</keyword>
<reference evidence="18" key="1">
    <citation type="submission" date="2015-09" db="EMBL/GenBank/DDBJ databases">
        <authorList>
            <consortium name="Pathogen Informatics"/>
        </authorList>
    </citation>
    <scope>NUCLEOTIDE SEQUENCE [LARGE SCALE GENOMIC DNA]</scope>
    <source>
        <strain evidence="18">Lake Konstanz</strain>
    </source>
</reference>
<dbReference type="Pfam" id="PF00162">
    <property type="entry name" value="PGK"/>
    <property type="match status" value="1"/>
</dbReference>
<protein>
    <recommendedName>
        <fullName evidence="6 14">Phosphoglycerate kinase</fullName>
        <ecNumber evidence="6 14">2.7.2.3</ecNumber>
    </recommendedName>
</protein>
<keyword evidence="10 14" id="KW-0418">Kinase</keyword>
<evidence type="ECO:0000256" key="6">
    <source>
        <dbReference type="ARBA" id="ARBA00013061"/>
    </source>
</evidence>
<name>A0A0S4JLJ4_BODSA</name>
<comment type="catalytic activity">
    <reaction evidence="1 14">
        <text>(2R)-3-phosphoglycerate + ATP = (2R)-3-phospho-glyceroyl phosphate + ADP</text>
        <dbReference type="Rhea" id="RHEA:14801"/>
        <dbReference type="ChEBI" id="CHEBI:30616"/>
        <dbReference type="ChEBI" id="CHEBI:57604"/>
        <dbReference type="ChEBI" id="CHEBI:58272"/>
        <dbReference type="ChEBI" id="CHEBI:456216"/>
        <dbReference type="EC" id="2.7.2.3"/>
    </reaction>
</comment>
<dbReference type="Gene3D" id="3.40.50.1260">
    <property type="entry name" value="Phosphoglycerate kinase, N-terminal domain"/>
    <property type="match status" value="2"/>
</dbReference>
<keyword evidence="12" id="KW-0460">Magnesium</keyword>
<dbReference type="InterPro" id="IPR001576">
    <property type="entry name" value="Phosphoglycerate_kinase"/>
</dbReference>
<dbReference type="FunFam" id="3.40.50.1260:FF:000006">
    <property type="entry name" value="Phosphoglycerate kinase"/>
    <property type="match status" value="1"/>
</dbReference>
<gene>
    <name evidence="17" type="ORF">BSAL_29930</name>
</gene>
<comment type="pathway">
    <text evidence="3 14">Carbohydrate degradation; glycolysis; pyruvate from D-glyceraldehyde 3-phosphate: step 2/5.</text>
</comment>
<dbReference type="PANTHER" id="PTHR11406:SF23">
    <property type="entry name" value="PHOSPHOGLYCERATE KINASE 1, CHLOROPLASTIC-RELATED"/>
    <property type="match status" value="1"/>
</dbReference>
<keyword evidence="7" id="KW-0963">Cytoplasm</keyword>
<proteinExistence type="inferred from homology"/>
<dbReference type="SUPFAM" id="SSF53748">
    <property type="entry name" value="Phosphoglycerate kinase"/>
    <property type="match status" value="1"/>
</dbReference>
<dbReference type="SUPFAM" id="SSF55785">
    <property type="entry name" value="PYP-like sensor domain (PAS domain)"/>
    <property type="match status" value="1"/>
</dbReference>
<evidence type="ECO:0000259" key="16">
    <source>
        <dbReference type="PROSITE" id="PS50112"/>
    </source>
</evidence>
<dbReference type="InterPro" id="IPR035965">
    <property type="entry name" value="PAS-like_dom_sf"/>
</dbReference>
<dbReference type="UniPathway" id="UPA00109">
    <property type="reaction ID" value="UER00185"/>
</dbReference>
<dbReference type="GO" id="GO:0004618">
    <property type="term" value="F:phosphoglycerate kinase activity"/>
    <property type="evidence" value="ECO:0007669"/>
    <property type="project" value="UniProtKB-EC"/>
</dbReference>
<evidence type="ECO:0000256" key="7">
    <source>
        <dbReference type="ARBA" id="ARBA00022490"/>
    </source>
</evidence>
<dbReference type="GO" id="GO:0006094">
    <property type="term" value="P:gluconeogenesis"/>
    <property type="evidence" value="ECO:0007669"/>
    <property type="project" value="TreeGrafter"/>
</dbReference>
<keyword evidence="18" id="KW-1185">Reference proteome</keyword>
<feature type="domain" description="PAS" evidence="16">
    <location>
        <begin position="3"/>
        <end position="52"/>
    </location>
</feature>
<dbReference type="InterPro" id="IPR015911">
    <property type="entry name" value="Phosphoglycerate_kinase_CS"/>
</dbReference>
<evidence type="ECO:0000256" key="13">
    <source>
        <dbReference type="ARBA" id="ARBA00023152"/>
    </source>
</evidence>
<dbReference type="CDD" id="cd00130">
    <property type="entry name" value="PAS"/>
    <property type="match status" value="1"/>
</dbReference>
<dbReference type="InterPro" id="IPR036043">
    <property type="entry name" value="Phosphoglycerate_kinase_sf"/>
</dbReference>
<evidence type="ECO:0000256" key="15">
    <source>
        <dbReference type="RuleBase" id="RU000696"/>
    </source>
</evidence>
<comment type="cofactor">
    <cofactor evidence="2">
        <name>Mg(2+)</name>
        <dbReference type="ChEBI" id="CHEBI:18420"/>
    </cofactor>
</comment>
<dbReference type="PANTHER" id="PTHR11406">
    <property type="entry name" value="PHOSPHOGLYCERATE KINASE"/>
    <property type="match status" value="1"/>
</dbReference>
<comment type="subunit">
    <text evidence="5 15">Monomer.</text>
</comment>
<dbReference type="EMBL" id="CYKH01001888">
    <property type="protein sequence ID" value="CUG91042.1"/>
    <property type="molecule type" value="Genomic_DNA"/>
</dbReference>
<dbReference type="GO" id="GO:0006355">
    <property type="term" value="P:regulation of DNA-templated transcription"/>
    <property type="evidence" value="ECO:0007669"/>
    <property type="project" value="InterPro"/>
</dbReference>
<keyword evidence="8 14" id="KW-0808">Transferase</keyword>
<dbReference type="OMA" id="SCAKEFK"/>
<dbReference type="Gene3D" id="3.30.450.20">
    <property type="entry name" value="PAS domain"/>
    <property type="match status" value="1"/>
</dbReference>
<evidence type="ECO:0000256" key="4">
    <source>
        <dbReference type="ARBA" id="ARBA00008982"/>
    </source>
</evidence>
<evidence type="ECO:0000313" key="17">
    <source>
        <dbReference type="EMBL" id="CUG91042.1"/>
    </source>
</evidence>
<dbReference type="InterPro" id="IPR000014">
    <property type="entry name" value="PAS"/>
</dbReference>
<evidence type="ECO:0000256" key="9">
    <source>
        <dbReference type="ARBA" id="ARBA00022741"/>
    </source>
</evidence>
<dbReference type="Pfam" id="PF00989">
    <property type="entry name" value="PAS"/>
    <property type="match status" value="1"/>
</dbReference>
<evidence type="ECO:0000256" key="12">
    <source>
        <dbReference type="ARBA" id="ARBA00022842"/>
    </source>
</evidence>
<dbReference type="AlphaFoldDB" id="A0A0S4JLJ4"/>
<evidence type="ECO:0000313" key="18">
    <source>
        <dbReference type="Proteomes" id="UP000051952"/>
    </source>
</evidence>
<dbReference type="HAMAP" id="MF_00145">
    <property type="entry name" value="Phosphoglyc_kinase"/>
    <property type="match status" value="1"/>
</dbReference>
<dbReference type="Proteomes" id="UP000051952">
    <property type="component" value="Unassembled WGS sequence"/>
</dbReference>
<dbReference type="InterPro" id="IPR015824">
    <property type="entry name" value="Phosphoglycerate_kinase_N"/>
</dbReference>
<dbReference type="InterPro" id="IPR013767">
    <property type="entry name" value="PAS_fold"/>
</dbReference>
<sequence>MFQGGKISSVFMSLRDIVVIGDNDLVITGMNRPACEFFGWSEDEVRGKSIVFLLPGHPVDVQEGVVTLAAKHKSSNELPVVVQTTRDPQATMVAWTLQPVVLPNVFDFSFLPTLHNALQPKLTIDDVECKGRRVFLRVDFNVPIDKKTGNVLDDTRIQASLPTMRKILRDGGRLIIGSHLGRPKKPDPSKSLKPIALKLEELLGRTVQFAPNALGASAQVAKMKNGDVLLLENLRFYKGEDAKEIRERHQMAEILASYADLFVCDAFGTAHRDTASMTGIPRIMGAGIAGYLIDREVRFISRVMRNPKQPVIAIVGGAKVSDKIALLGNLFGLAQTVIIGGAMAFTFLEAEGRSVGKSRVERVARQKGKEIDLLAVSKDLLQRARNNNVRVILPVDHSCAATLSNEEPFFTPNADIPDGYMGLDLGPKSIELCVKAIQESRTCVWNGPVGVFELPNFSKGSTSLAEAIANNKDMLSIVGGGETAAATMAFKSKITHTSTGGGATLELLEGKPLPGLVALTSKVASRL</sequence>
<dbReference type="GO" id="GO:0006096">
    <property type="term" value="P:glycolytic process"/>
    <property type="evidence" value="ECO:0007669"/>
    <property type="project" value="UniProtKB-UniPathway"/>
</dbReference>
<comment type="similarity">
    <text evidence="4 14">Belongs to the phosphoglycerate kinase family.</text>
</comment>
<keyword evidence="13" id="KW-0324">Glycolysis</keyword>
<evidence type="ECO:0000256" key="8">
    <source>
        <dbReference type="ARBA" id="ARBA00022679"/>
    </source>
</evidence>
<evidence type="ECO:0000256" key="5">
    <source>
        <dbReference type="ARBA" id="ARBA00011245"/>
    </source>
</evidence>
<dbReference type="GO" id="GO:0043531">
    <property type="term" value="F:ADP binding"/>
    <property type="evidence" value="ECO:0007669"/>
    <property type="project" value="TreeGrafter"/>
</dbReference>
<dbReference type="EC" id="2.7.2.3" evidence="6 14"/>
<evidence type="ECO:0000256" key="3">
    <source>
        <dbReference type="ARBA" id="ARBA00004838"/>
    </source>
</evidence>
<dbReference type="PRINTS" id="PR00477">
    <property type="entry name" value="PHGLYCKINASE"/>
</dbReference>
<organism evidence="17 18">
    <name type="scientific">Bodo saltans</name>
    <name type="common">Flagellated protozoan</name>
    <dbReference type="NCBI Taxonomy" id="75058"/>
    <lineage>
        <taxon>Eukaryota</taxon>
        <taxon>Discoba</taxon>
        <taxon>Euglenozoa</taxon>
        <taxon>Kinetoplastea</taxon>
        <taxon>Metakinetoplastina</taxon>
        <taxon>Eubodonida</taxon>
        <taxon>Bodonidae</taxon>
        <taxon>Bodo</taxon>
    </lineage>
</organism>
<evidence type="ECO:0000256" key="10">
    <source>
        <dbReference type="ARBA" id="ARBA00022777"/>
    </source>
</evidence>
<accession>A0A0S4JLJ4</accession>
<evidence type="ECO:0000256" key="11">
    <source>
        <dbReference type="ARBA" id="ARBA00022840"/>
    </source>
</evidence>
<dbReference type="PROSITE" id="PS50112">
    <property type="entry name" value="PAS"/>
    <property type="match status" value="1"/>
</dbReference>
<dbReference type="SMART" id="SM00091">
    <property type="entry name" value="PAS"/>
    <property type="match status" value="1"/>
</dbReference>
<dbReference type="OrthoDB" id="275353at2759"/>
<evidence type="ECO:0000256" key="14">
    <source>
        <dbReference type="RuleBase" id="RU000532"/>
    </source>
</evidence>
<evidence type="ECO:0000256" key="2">
    <source>
        <dbReference type="ARBA" id="ARBA00001946"/>
    </source>
</evidence>
<keyword evidence="9" id="KW-0547">Nucleotide-binding</keyword>
<dbReference type="FunFam" id="3.40.50.1260:FF:000031">
    <property type="entry name" value="Phosphoglycerate kinase 1"/>
    <property type="match status" value="1"/>
</dbReference>
<dbReference type="VEuPathDB" id="TriTrypDB:BSAL_29930"/>